<evidence type="ECO:0000256" key="7">
    <source>
        <dbReference type="RuleBase" id="RU366049"/>
    </source>
</evidence>
<evidence type="ECO:0000256" key="4">
    <source>
        <dbReference type="ARBA" id="ARBA00022880"/>
    </source>
</evidence>
<keyword evidence="6 7" id="KW-0131">Cell cycle</keyword>
<proteinExistence type="inferred from homology"/>
<feature type="compositionally biased region" description="Polar residues" evidence="8">
    <location>
        <begin position="167"/>
        <end position="178"/>
    </location>
</feature>
<dbReference type="GO" id="GO:0031297">
    <property type="term" value="P:replication fork processing"/>
    <property type="evidence" value="ECO:0007669"/>
    <property type="project" value="UniProtKB-UniRule"/>
</dbReference>
<comment type="subcellular location">
    <subcellularLocation>
        <location evidence="1 7">Nucleus</location>
    </subcellularLocation>
</comment>
<accession>A0A367LR66</accession>
<comment type="function">
    <text evidence="7">Plays an important role in the control of DNA replication and the maintenance of replication fork stability.</text>
</comment>
<dbReference type="Proteomes" id="UP000253664">
    <property type="component" value="Unassembled WGS sequence"/>
</dbReference>
<feature type="compositionally biased region" description="Acidic residues" evidence="8">
    <location>
        <begin position="13"/>
        <end position="23"/>
    </location>
</feature>
<evidence type="ECO:0000256" key="3">
    <source>
        <dbReference type="ARBA" id="ARBA00022763"/>
    </source>
</evidence>
<evidence type="ECO:0000313" key="10">
    <source>
        <dbReference type="EMBL" id="RCI16944.1"/>
    </source>
</evidence>
<dbReference type="AlphaFoldDB" id="A0A367LR66"/>
<feature type="region of interest" description="Disordered" evidence="8">
    <location>
        <begin position="142"/>
        <end position="229"/>
    </location>
</feature>
<dbReference type="PANTHER" id="PTHR13220">
    <property type="entry name" value="TIMELESS INTERACTING-RELATED"/>
    <property type="match status" value="1"/>
</dbReference>
<feature type="region of interest" description="Disordered" evidence="8">
    <location>
        <begin position="1"/>
        <end position="48"/>
    </location>
</feature>
<dbReference type="STRING" id="1330021.A0A367LR66"/>
<evidence type="ECO:0000256" key="8">
    <source>
        <dbReference type="SAM" id="MobiDB-lite"/>
    </source>
</evidence>
<dbReference type="PANTHER" id="PTHR13220:SF11">
    <property type="entry name" value="TIMELESS-INTERACTING PROTEIN"/>
    <property type="match status" value="1"/>
</dbReference>
<keyword evidence="11" id="KW-1185">Reference proteome</keyword>
<dbReference type="GO" id="GO:0031298">
    <property type="term" value="C:replication fork protection complex"/>
    <property type="evidence" value="ECO:0007669"/>
    <property type="project" value="TreeGrafter"/>
</dbReference>
<comment type="caution">
    <text evidence="10">The sequence shown here is derived from an EMBL/GenBank/DDBJ whole genome shotgun (WGS) entry which is preliminary data.</text>
</comment>
<dbReference type="InterPro" id="IPR040038">
    <property type="entry name" value="TIPIN/Csm3/Swi3"/>
</dbReference>
<keyword evidence="4" id="KW-0236">DNA replication inhibitor</keyword>
<keyword evidence="5 7" id="KW-0539">Nucleus</keyword>
<protein>
    <recommendedName>
        <fullName evidence="7">Chromosome segregation in meiosis protein</fullName>
    </recommendedName>
</protein>
<dbReference type="GO" id="GO:0043111">
    <property type="term" value="P:replication fork arrest"/>
    <property type="evidence" value="ECO:0007669"/>
    <property type="project" value="TreeGrafter"/>
</dbReference>
<evidence type="ECO:0000256" key="6">
    <source>
        <dbReference type="ARBA" id="ARBA00023306"/>
    </source>
</evidence>
<feature type="compositionally biased region" description="Pro residues" evidence="8">
    <location>
        <begin position="1"/>
        <end position="11"/>
    </location>
</feature>
<dbReference type="GO" id="GO:0006974">
    <property type="term" value="P:DNA damage response"/>
    <property type="evidence" value="ECO:0007669"/>
    <property type="project" value="UniProtKB-KW"/>
</dbReference>
<feature type="region of interest" description="Disordered" evidence="8">
    <location>
        <begin position="241"/>
        <end position="266"/>
    </location>
</feature>
<gene>
    <name evidence="10" type="ORF">L249_1754</name>
</gene>
<dbReference type="InterPro" id="IPR012923">
    <property type="entry name" value="Csm3"/>
</dbReference>
<dbReference type="GO" id="GO:0003677">
    <property type="term" value="F:DNA binding"/>
    <property type="evidence" value="ECO:0007669"/>
    <property type="project" value="TreeGrafter"/>
</dbReference>
<dbReference type="OrthoDB" id="437078at2759"/>
<sequence length="266" mass="29209">MSTAVAPPPPLGDLDDYDVNDSDDPFRSPSPSPATKRKAAAGGLGLDEEVSVQKRTRVPNIKLDEGRLLGPEGIPRLKERVGKLRIKGKGHEFADGERLLALYQFWLDDLFPKAKFLDALVMVERAGHRKALLQARNRWIDEGKPKDRQDEDDVDNGVNHDRESHESQPPTQENTSPATPRPKTPERNDVPDDDDLYDATPRAPTRSANDLDALMQETLNAEPDEDDLDALIAEAGVSDRIGAHDGVGPRDESGHFSDDEAAMAAV</sequence>
<reference evidence="10 11" key="1">
    <citation type="journal article" date="2015" name="BMC Genomics">
        <title>Insights from the genome of Ophiocordyceps polyrhachis-furcata to pathogenicity and host specificity in insect fungi.</title>
        <authorList>
            <person name="Wichadakul D."/>
            <person name="Kobmoo N."/>
            <person name="Ingsriswang S."/>
            <person name="Tangphatsornruang S."/>
            <person name="Chantasingh D."/>
            <person name="Luangsa-ard J.J."/>
            <person name="Eurwilaichitr L."/>
        </authorList>
    </citation>
    <scope>NUCLEOTIDE SEQUENCE [LARGE SCALE GENOMIC DNA]</scope>
    <source>
        <strain evidence="10 11">BCC 54312</strain>
    </source>
</reference>
<evidence type="ECO:0000256" key="2">
    <source>
        <dbReference type="ARBA" id="ARBA00006075"/>
    </source>
</evidence>
<comment type="similarity">
    <text evidence="2 7">Belongs to the CSM3 family.</text>
</comment>
<dbReference type="EMBL" id="LKCN02000001">
    <property type="protein sequence ID" value="RCI16944.1"/>
    <property type="molecule type" value="Genomic_DNA"/>
</dbReference>
<evidence type="ECO:0000256" key="5">
    <source>
        <dbReference type="ARBA" id="ARBA00023242"/>
    </source>
</evidence>
<evidence type="ECO:0000256" key="1">
    <source>
        <dbReference type="ARBA" id="ARBA00004123"/>
    </source>
</evidence>
<feature type="compositionally biased region" description="Basic and acidic residues" evidence="8">
    <location>
        <begin position="241"/>
        <end position="258"/>
    </location>
</feature>
<feature type="domain" description="Chromosome segregation in meiosis protein 3" evidence="9">
    <location>
        <begin position="62"/>
        <end position="143"/>
    </location>
</feature>
<keyword evidence="3 7" id="KW-0227">DNA damage</keyword>
<name>A0A367LR66_9HYPO</name>
<evidence type="ECO:0000313" key="11">
    <source>
        <dbReference type="Proteomes" id="UP000253664"/>
    </source>
</evidence>
<dbReference type="GO" id="GO:0000076">
    <property type="term" value="P:DNA replication checkpoint signaling"/>
    <property type="evidence" value="ECO:0007669"/>
    <property type="project" value="UniProtKB-UniRule"/>
</dbReference>
<dbReference type="Pfam" id="PF07962">
    <property type="entry name" value="Swi3"/>
    <property type="match status" value="1"/>
</dbReference>
<organism evidence="10 11">
    <name type="scientific">Ophiocordyceps polyrhachis-furcata BCC 54312</name>
    <dbReference type="NCBI Taxonomy" id="1330021"/>
    <lineage>
        <taxon>Eukaryota</taxon>
        <taxon>Fungi</taxon>
        <taxon>Dikarya</taxon>
        <taxon>Ascomycota</taxon>
        <taxon>Pezizomycotina</taxon>
        <taxon>Sordariomycetes</taxon>
        <taxon>Hypocreomycetidae</taxon>
        <taxon>Hypocreales</taxon>
        <taxon>Ophiocordycipitaceae</taxon>
        <taxon>Ophiocordyceps</taxon>
    </lineage>
</organism>
<evidence type="ECO:0000259" key="9">
    <source>
        <dbReference type="Pfam" id="PF07962"/>
    </source>
</evidence>